<dbReference type="PANTHER" id="PTHR14379">
    <property type="entry name" value="LIMKAIN B LKAP"/>
    <property type="match status" value="1"/>
</dbReference>
<dbReference type="EMBL" id="MU151164">
    <property type="protein sequence ID" value="KAF9448347.1"/>
    <property type="molecule type" value="Genomic_DNA"/>
</dbReference>
<comment type="caution">
    <text evidence="3">The sequence shown here is derived from an EMBL/GenBank/DDBJ whole genome shotgun (WGS) entry which is preliminary data.</text>
</comment>
<organism evidence="3 4">
    <name type="scientific">Macrolepiota fuliginosa MF-IS2</name>
    <dbReference type="NCBI Taxonomy" id="1400762"/>
    <lineage>
        <taxon>Eukaryota</taxon>
        <taxon>Fungi</taxon>
        <taxon>Dikarya</taxon>
        <taxon>Basidiomycota</taxon>
        <taxon>Agaricomycotina</taxon>
        <taxon>Agaricomycetes</taxon>
        <taxon>Agaricomycetidae</taxon>
        <taxon>Agaricales</taxon>
        <taxon>Agaricineae</taxon>
        <taxon>Agaricaceae</taxon>
        <taxon>Macrolepiota</taxon>
    </lineage>
</organism>
<dbReference type="InterPro" id="IPR024768">
    <property type="entry name" value="Marf1"/>
</dbReference>
<dbReference type="CDD" id="cd10910">
    <property type="entry name" value="PIN_limkain_b1_N_like"/>
    <property type="match status" value="1"/>
</dbReference>
<dbReference type="AlphaFoldDB" id="A0A9P5XDY0"/>
<feature type="compositionally biased region" description="Low complexity" evidence="1">
    <location>
        <begin position="177"/>
        <end position="192"/>
    </location>
</feature>
<feature type="compositionally biased region" description="Pro residues" evidence="1">
    <location>
        <begin position="440"/>
        <end position="467"/>
    </location>
</feature>
<proteinExistence type="predicted"/>
<feature type="compositionally biased region" description="Basic and acidic residues" evidence="1">
    <location>
        <begin position="223"/>
        <end position="240"/>
    </location>
</feature>
<evidence type="ECO:0000259" key="2">
    <source>
        <dbReference type="Pfam" id="PF01936"/>
    </source>
</evidence>
<accession>A0A9P5XDY0</accession>
<dbReference type="GO" id="GO:0010468">
    <property type="term" value="P:regulation of gene expression"/>
    <property type="evidence" value="ECO:0007669"/>
    <property type="project" value="InterPro"/>
</dbReference>
<gene>
    <name evidence="3" type="ORF">P691DRAFT_800913</name>
</gene>
<dbReference type="GO" id="GO:0005777">
    <property type="term" value="C:peroxisome"/>
    <property type="evidence" value="ECO:0007669"/>
    <property type="project" value="InterPro"/>
</dbReference>
<name>A0A9P5XDY0_9AGAR</name>
<evidence type="ECO:0000256" key="1">
    <source>
        <dbReference type="SAM" id="MobiDB-lite"/>
    </source>
</evidence>
<dbReference type="GO" id="GO:0004540">
    <property type="term" value="F:RNA nuclease activity"/>
    <property type="evidence" value="ECO:0007669"/>
    <property type="project" value="InterPro"/>
</dbReference>
<feature type="region of interest" description="Disordered" evidence="1">
    <location>
        <begin position="343"/>
        <end position="491"/>
    </location>
</feature>
<dbReference type="GO" id="GO:1905762">
    <property type="term" value="F:CCR4-NOT complex binding"/>
    <property type="evidence" value="ECO:0007669"/>
    <property type="project" value="TreeGrafter"/>
</dbReference>
<protein>
    <submittedName>
        <fullName evidence="3">DUF537-domain-containing protein</fullName>
    </submittedName>
</protein>
<feature type="domain" description="NYN" evidence="2">
    <location>
        <begin position="8"/>
        <end position="134"/>
    </location>
</feature>
<feature type="region of interest" description="Disordered" evidence="1">
    <location>
        <begin position="166"/>
        <end position="243"/>
    </location>
</feature>
<evidence type="ECO:0000313" key="3">
    <source>
        <dbReference type="EMBL" id="KAF9448347.1"/>
    </source>
</evidence>
<feature type="compositionally biased region" description="Polar residues" evidence="1">
    <location>
        <begin position="415"/>
        <end position="428"/>
    </location>
</feature>
<dbReference type="OrthoDB" id="3062353at2759"/>
<dbReference type="Proteomes" id="UP000807342">
    <property type="component" value="Unassembled WGS sequence"/>
</dbReference>
<dbReference type="Pfam" id="PF01936">
    <property type="entry name" value="NYN"/>
    <property type="match status" value="1"/>
</dbReference>
<keyword evidence="4" id="KW-1185">Reference proteome</keyword>
<sequence length="586" mass="62988">MRGSAGDVAVFWDLDTCPVHSSISGYEVVDKIRDLSGKLGTVKSFKAYADLVELKAPDVLQLRSELQSSGVSLIDCPAPELRSISSRTMIVDMLTYAADNPPPTTLFVIAGNDDLAYAISILRLRQYRIILACPKEHVGQHSQATLYLDWFHDVLGSDFPVADNLPLPSHSSRRPRSNTTNTAATPPHANAPGQDVSSHTPEQSDCEVNPNHPGSAVSSSHQGSDEHVHHRRESVDKWSEEEVNAPTHVELVPPSPLAAAAAVHELHPQEKGVLEQLNANPMGSRIFVDVRRPFSAPPSYSSFSPAPTPSSEDLYAPQAYHAFGPPQYIQNQTLGEVIDEPEELDHPVSQPRSPASTTTSTITPQNSGSTPLIPFSTPQAPVPDLLGPIRWEPGSPTPVPTPDFSPLMTPRTMVPSLSRTQTPFASPSQLPPEDVAQPTIPAPSSPEPLLPPTPAPPSTEPPLPPMVSVPSISPSFSPPSVASAPAPTPITTRIRPPVPKVIPSHFEVLVKELQGYRARGNLKPFRPSVAAMIMSLHGDAIQQAGASDFRQYVQLAEQAGIVELPGPEGGLWVALRPELCNRVMLG</sequence>
<dbReference type="PANTHER" id="PTHR14379:SF3">
    <property type="entry name" value="MEIOSIS REGULATOR AND MRNA STABILITY FACTOR 1"/>
    <property type="match status" value="1"/>
</dbReference>
<evidence type="ECO:0000313" key="4">
    <source>
        <dbReference type="Proteomes" id="UP000807342"/>
    </source>
</evidence>
<feature type="compositionally biased region" description="Low complexity" evidence="1">
    <location>
        <begin position="349"/>
        <end position="367"/>
    </location>
</feature>
<feature type="compositionally biased region" description="Low complexity" evidence="1">
    <location>
        <begin position="468"/>
        <end position="491"/>
    </location>
</feature>
<reference evidence="3" key="1">
    <citation type="submission" date="2020-11" db="EMBL/GenBank/DDBJ databases">
        <authorList>
            <consortium name="DOE Joint Genome Institute"/>
            <person name="Ahrendt S."/>
            <person name="Riley R."/>
            <person name="Andreopoulos W."/>
            <person name="Labutti K."/>
            <person name="Pangilinan J."/>
            <person name="Ruiz-Duenas F.J."/>
            <person name="Barrasa J.M."/>
            <person name="Sanchez-Garcia M."/>
            <person name="Camarero S."/>
            <person name="Miyauchi S."/>
            <person name="Serrano A."/>
            <person name="Linde D."/>
            <person name="Babiker R."/>
            <person name="Drula E."/>
            <person name="Ayuso-Fernandez I."/>
            <person name="Pacheco R."/>
            <person name="Padilla G."/>
            <person name="Ferreira P."/>
            <person name="Barriuso J."/>
            <person name="Kellner H."/>
            <person name="Castanera R."/>
            <person name="Alfaro M."/>
            <person name="Ramirez L."/>
            <person name="Pisabarro A.G."/>
            <person name="Kuo A."/>
            <person name="Tritt A."/>
            <person name="Lipzen A."/>
            <person name="He G."/>
            <person name="Yan M."/>
            <person name="Ng V."/>
            <person name="Cullen D."/>
            <person name="Martin F."/>
            <person name="Rosso M.-N."/>
            <person name="Henrissat B."/>
            <person name="Hibbett D."/>
            <person name="Martinez A.T."/>
            <person name="Grigoriev I.V."/>
        </authorList>
    </citation>
    <scope>NUCLEOTIDE SEQUENCE</scope>
    <source>
        <strain evidence="3">MF-IS2</strain>
    </source>
</reference>
<dbReference type="InterPro" id="IPR021139">
    <property type="entry name" value="NYN"/>
</dbReference>